<keyword evidence="3" id="KW-1185">Reference proteome</keyword>
<dbReference type="AlphaFoldDB" id="A0A3N4LLC1"/>
<feature type="region of interest" description="Disordered" evidence="1">
    <location>
        <begin position="1"/>
        <end position="23"/>
    </location>
</feature>
<protein>
    <submittedName>
        <fullName evidence="2">Uncharacterized protein</fullName>
    </submittedName>
</protein>
<name>A0A3N4LLC1_9PEZI</name>
<evidence type="ECO:0000313" key="2">
    <source>
        <dbReference type="EMBL" id="RPB23576.1"/>
    </source>
</evidence>
<reference evidence="2 3" key="1">
    <citation type="journal article" date="2018" name="Nat. Ecol. Evol.">
        <title>Pezizomycetes genomes reveal the molecular basis of ectomycorrhizal truffle lifestyle.</title>
        <authorList>
            <person name="Murat C."/>
            <person name="Payen T."/>
            <person name="Noel B."/>
            <person name="Kuo A."/>
            <person name="Morin E."/>
            <person name="Chen J."/>
            <person name="Kohler A."/>
            <person name="Krizsan K."/>
            <person name="Balestrini R."/>
            <person name="Da Silva C."/>
            <person name="Montanini B."/>
            <person name="Hainaut M."/>
            <person name="Levati E."/>
            <person name="Barry K.W."/>
            <person name="Belfiori B."/>
            <person name="Cichocki N."/>
            <person name="Clum A."/>
            <person name="Dockter R.B."/>
            <person name="Fauchery L."/>
            <person name="Guy J."/>
            <person name="Iotti M."/>
            <person name="Le Tacon F."/>
            <person name="Lindquist E.A."/>
            <person name="Lipzen A."/>
            <person name="Malagnac F."/>
            <person name="Mello A."/>
            <person name="Molinier V."/>
            <person name="Miyauchi S."/>
            <person name="Poulain J."/>
            <person name="Riccioni C."/>
            <person name="Rubini A."/>
            <person name="Sitrit Y."/>
            <person name="Splivallo R."/>
            <person name="Traeger S."/>
            <person name="Wang M."/>
            <person name="Zifcakova L."/>
            <person name="Wipf D."/>
            <person name="Zambonelli A."/>
            <person name="Paolocci F."/>
            <person name="Nowrousian M."/>
            <person name="Ottonello S."/>
            <person name="Baldrian P."/>
            <person name="Spatafora J.W."/>
            <person name="Henrissat B."/>
            <person name="Nagy L.G."/>
            <person name="Aury J.M."/>
            <person name="Wincker P."/>
            <person name="Grigoriev I.V."/>
            <person name="Bonfante P."/>
            <person name="Martin F.M."/>
        </authorList>
    </citation>
    <scope>NUCLEOTIDE SEQUENCE [LARGE SCALE GENOMIC DNA]</scope>
    <source>
        <strain evidence="2 3">ATCC MYA-4762</strain>
    </source>
</reference>
<evidence type="ECO:0000256" key="1">
    <source>
        <dbReference type="SAM" id="MobiDB-lite"/>
    </source>
</evidence>
<dbReference type="OrthoDB" id="10295132at2759"/>
<organism evidence="2 3">
    <name type="scientific">Terfezia boudieri ATCC MYA-4762</name>
    <dbReference type="NCBI Taxonomy" id="1051890"/>
    <lineage>
        <taxon>Eukaryota</taxon>
        <taxon>Fungi</taxon>
        <taxon>Dikarya</taxon>
        <taxon>Ascomycota</taxon>
        <taxon>Pezizomycotina</taxon>
        <taxon>Pezizomycetes</taxon>
        <taxon>Pezizales</taxon>
        <taxon>Pezizaceae</taxon>
        <taxon>Terfezia</taxon>
    </lineage>
</organism>
<sequence length="359" mass="38922">MTSAFQESDPLAEGSWHETSPRRTLPVSDSLCCNAVPSSPPTHYPLHGGLPTAMPHTNTNSDNETQLVVWIAVVPNIPSTTTADPTAPILIPYRLLSSLVPTTETCLSVHSYLTFLRLLPQLTLAHQNQFFATVSQVLGYPITPEMTVQLCSWDALDNEPVRTVSASALVNELELAFSQAGPRDSLPQGRCKGLFGMGESMVLKFSAVPPTAVDINTGDADTREVSGSKHSPALGALPDLCATGNRTSKYTTTTQAAIQTVLHETSTSAPSISCRIPLPYSPHTPWTREHIVNVIATAMKQQNPMFEIRNVKLSYLGRWVDNGDEALWRVWQAGGIMGVEYGSKPAVFEAWVQIEKSAG</sequence>
<dbReference type="InParanoid" id="A0A3N4LLC1"/>
<evidence type="ECO:0000313" key="3">
    <source>
        <dbReference type="Proteomes" id="UP000267821"/>
    </source>
</evidence>
<dbReference type="Proteomes" id="UP000267821">
    <property type="component" value="Unassembled WGS sequence"/>
</dbReference>
<gene>
    <name evidence="2" type="ORF">L211DRAFT_849561</name>
</gene>
<proteinExistence type="predicted"/>
<accession>A0A3N4LLC1</accession>
<dbReference type="EMBL" id="ML121545">
    <property type="protein sequence ID" value="RPB23576.1"/>
    <property type="molecule type" value="Genomic_DNA"/>
</dbReference>